<dbReference type="AlphaFoldDB" id="B2A060"/>
<dbReference type="RefSeq" id="WP_012376924.1">
    <property type="nucleotide sequence ID" value="NC_010571.1"/>
</dbReference>
<feature type="region of interest" description="Disordered" evidence="1">
    <location>
        <begin position="1"/>
        <end position="33"/>
    </location>
</feature>
<gene>
    <name evidence="2" type="ordered locus">Oter_4122</name>
</gene>
<evidence type="ECO:0000256" key="1">
    <source>
        <dbReference type="SAM" id="MobiDB-lite"/>
    </source>
</evidence>
<feature type="compositionally biased region" description="Basic and acidic residues" evidence="1">
    <location>
        <begin position="13"/>
        <end position="33"/>
    </location>
</feature>
<keyword evidence="3" id="KW-1185">Reference proteome</keyword>
<evidence type="ECO:0000313" key="3">
    <source>
        <dbReference type="Proteomes" id="UP000007013"/>
    </source>
</evidence>
<name>B2A060_OPITP</name>
<dbReference type="STRING" id="452637.Oter_4122"/>
<reference evidence="2 3" key="1">
    <citation type="journal article" date="2011" name="J. Bacteriol.">
        <title>Genome sequence of the verrucomicrobium Opitutus terrae PB90-1, an abundant inhabitant of rice paddy soil ecosystems.</title>
        <authorList>
            <person name="van Passel M.W."/>
            <person name="Kant R."/>
            <person name="Palva A."/>
            <person name="Copeland A."/>
            <person name="Lucas S."/>
            <person name="Lapidus A."/>
            <person name="Glavina del Rio T."/>
            <person name="Pitluck S."/>
            <person name="Goltsman E."/>
            <person name="Clum A."/>
            <person name="Sun H."/>
            <person name="Schmutz J."/>
            <person name="Larimer F.W."/>
            <person name="Land M.L."/>
            <person name="Hauser L."/>
            <person name="Kyrpides N."/>
            <person name="Mikhailova N."/>
            <person name="Richardson P.P."/>
            <person name="Janssen P.H."/>
            <person name="de Vos W.M."/>
            <person name="Smidt H."/>
        </authorList>
    </citation>
    <scope>NUCLEOTIDE SEQUENCE [LARGE SCALE GENOMIC DNA]</scope>
    <source>
        <strain evidence="3">DSM 11246 / JCM 15787 / PB90-1</strain>
    </source>
</reference>
<dbReference type="Proteomes" id="UP000007013">
    <property type="component" value="Chromosome"/>
</dbReference>
<evidence type="ECO:0000313" key="2">
    <source>
        <dbReference type="EMBL" id="ACB77396.1"/>
    </source>
</evidence>
<protein>
    <submittedName>
        <fullName evidence="2">Uncharacterized protein</fullName>
    </submittedName>
</protein>
<accession>B2A060</accession>
<feature type="compositionally biased region" description="Basic residues" evidence="1">
    <location>
        <begin position="1"/>
        <end position="12"/>
    </location>
</feature>
<organism evidence="2 3">
    <name type="scientific">Opitutus terrae (strain DSM 11246 / JCM 15787 / PB90-1)</name>
    <dbReference type="NCBI Taxonomy" id="452637"/>
    <lineage>
        <taxon>Bacteria</taxon>
        <taxon>Pseudomonadati</taxon>
        <taxon>Verrucomicrobiota</taxon>
        <taxon>Opitutia</taxon>
        <taxon>Opitutales</taxon>
        <taxon>Opitutaceae</taxon>
        <taxon>Opitutus</taxon>
    </lineage>
</organism>
<sequence length="310" mass="35244">MSLHRPRTKQAIRHTDQTTIEHGKDKEQGEARQTKAYLRYDVAPSPSPVRDLSALAPWALRREPDGRFVQCTLEGEYGDFAESQAKARNWYYGPVRRKAGDGRVRRKCDSPLEYLVITAAPWLSQRVHDMLRVGDDPRPHLRRIFARWMTTVGGMVSHQRHWIGASCHTDTSDLHVDLLFSRYDGKGGKIGKPGLQLAGPWMVGVDRQLQAGASIASYKRRQFRSNLSRHQQRYGDDAVPLDLALSRGLDECAQLEMPELAKYRADYARRVPELEHAHLKQRAENARRTAERLESLASAAEPDAEISWDG</sequence>
<dbReference type="EMBL" id="CP001032">
    <property type="protein sequence ID" value="ACB77396.1"/>
    <property type="molecule type" value="Genomic_DNA"/>
</dbReference>
<dbReference type="HOGENOM" id="CLU_896700_0_0_0"/>
<proteinExistence type="predicted"/>
<dbReference type="KEGG" id="ote:Oter_4122"/>